<dbReference type="Gene3D" id="3.50.80.10">
    <property type="entry name" value="D-tyrosyl-tRNA(Tyr) deacylase"/>
    <property type="match status" value="1"/>
</dbReference>
<organism evidence="3">
    <name type="scientific">mine drainage metagenome</name>
    <dbReference type="NCBI Taxonomy" id="410659"/>
    <lineage>
        <taxon>unclassified sequences</taxon>
        <taxon>metagenomes</taxon>
        <taxon>ecological metagenomes</taxon>
    </lineage>
</organism>
<keyword evidence="2" id="KW-0812">Transmembrane</keyword>
<accession>T0YII7</accession>
<dbReference type="EMBL" id="AUZY01012024">
    <property type="protein sequence ID" value="EQD31787.1"/>
    <property type="molecule type" value="Genomic_DNA"/>
</dbReference>
<reference evidence="3" key="2">
    <citation type="journal article" date="2014" name="ISME J.">
        <title>Microbial stratification in low pH oxic and suboxic macroscopic growths along an acid mine drainage.</title>
        <authorList>
            <person name="Mendez-Garcia C."/>
            <person name="Mesa V."/>
            <person name="Sprenger R.R."/>
            <person name="Richter M."/>
            <person name="Diez M.S."/>
            <person name="Solano J."/>
            <person name="Bargiela R."/>
            <person name="Golyshina O.V."/>
            <person name="Manteca A."/>
            <person name="Ramos J.L."/>
            <person name="Gallego J.R."/>
            <person name="Llorente I."/>
            <person name="Martins Dos Santos V.A."/>
            <person name="Jensen O.N."/>
            <person name="Pelaez A.I."/>
            <person name="Sanchez J."/>
            <person name="Ferrer M."/>
        </authorList>
    </citation>
    <scope>NUCLEOTIDE SEQUENCE</scope>
</reference>
<dbReference type="GO" id="GO:0051500">
    <property type="term" value="F:D-tyrosyl-tRNA(Tyr) deacylase activity"/>
    <property type="evidence" value="ECO:0007669"/>
    <property type="project" value="TreeGrafter"/>
</dbReference>
<dbReference type="PANTHER" id="PTHR10472">
    <property type="entry name" value="D-TYROSYL-TRNA TYR DEACYLASE"/>
    <property type="match status" value="1"/>
</dbReference>
<dbReference type="NCBIfam" id="TIGR00256">
    <property type="entry name" value="D-aminoacyl-tRNA deacylase"/>
    <property type="match status" value="1"/>
</dbReference>
<gene>
    <name evidence="3" type="ORF">B1B_17984</name>
</gene>
<dbReference type="EC" id="3.1.-.-" evidence="3"/>
<dbReference type="PANTHER" id="PTHR10472:SF5">
    <property type="entry name" value="D-AMINOACYL-TRNA DEACYLASE 1"/>
    <property type="match status" value="1"/>
</dbReference>
<evidence type="ECO:0000256" key="1">
    <source>
        <dbReference type="ARBA" id="ARBA00009673"/>
    </source>
</evidence>
<proteinExistence type="inferred from homology"/>
<keyword evidence="2" id="KW-0472">Membrane</keyword>
<dbReference type="GO" id="GO:0005737">
    <property type="term" value="C:cytoplasm"/>
    <property type="evidence" value="ECO:0007669"/>
    <property type="project" value="InterPro"/>
</dbReference>
<keyword evidence="3" id="KW-0378">Hydrolase</keyword>
<dbReference type="SUPFAM" id="SSF69500">
    <property type="entry name" value="DTD-like"/>
    <property type="match status" value="1"/>
</dbReference>
<feature type="transmembrane region" description="Helical" evidence="2">
    <location>
        <begin position="12"/>
        <end position="33"/>
    </location>
</feature>
<dbReference type="InterPro" id="IPR003732">
    <property type="entry name" value="Daa-tRNA_deacyls_DTD"/>
</dbReference>
<sequence length="155" mass="16881">MKALIQRVTEAHVEVAGTIIASVGLGVLVFLGFERGDDRDTAIRMIDRVMHYRLFSDRDGRLNLDVQAVSGGVIWVPQFTLVADTRQGNRANLNHGLPREPSARLFDQLLADASTRYAGSTAGAGRFGAHMSIHLVNEGPVTFLLTTNGIPNELK</sequence>
<evidence type="ECO:0000313" key="3">
    <source>
        <dbReference type="EMBL" id="EQD31787.1"/>
    </source>
</evidence>
<keyword evidence="2" id="KW-1133">Transmembrane helix</keyword>
<dbReference type="InterPro" id="IPR023509">
    <property type="entry name" value="DTD-like_sf"/>
</dbReference>
<dbReference type="Pfam" id="PF02580">
    <property type="entry name" value="Tyr_Deacylase"/>
    <property type="match status" value="1"/>
</dbReference>
<dbReference type="AlphaFoldDB" id="T0YII7"/>
<evidence type="ECO:0000256" key="2">
    <source>
        <dbReference type="SAM" id="Phobius"/>
    </source>
</evidence>
<dbReference type="FunFam" id="3.50.80.10:FF:000001">
    <property type="entry name" value="D-aminoacyl-tRNA deacylase"/>
    <property type="match status" value="1"/>
</dbReference>
<comment type="caution">
    <text evidence="3">The sequence shown here is derived from an EMBL/GenBank/DDBJ whole genome shotgun (WGS) entry which is preliminary data.</text>
</comment>
<protein>
    <submittedName>
        <fullName evidence="3">D-tyrosyl-tRNA(Tyr) deacylase</fullName>
        <ecNumber evidence="3">3.1.-.-</ecNumber>
    </submittedName>
</protein>
<name>T0YII7_9ZZZZ</name>
<comment type="similarity">
    <text evidence="1">Belongs to the DTD family.</text>
</comment>
<reference evidence="3" key="1">
    <citation type="submission" date="2013-08" db="EMBL/GenBank/DDBJ databases">
        <authorList>
            <person name="Mendez C."/>
            <person name="Richter M."/>
            <person name="Ferrer M."/>
            <person name="Sanchez J."/>
        </authorList>
    </citation>
    <scope>NUCLEOTIDE SEQUENCE</scope>
</reference>